<dbReference type="PANTHER" id="PTHR37984:SF15">
    <property type="entry name" value="INTEGRASE CATALYTIC DOMAIN-CONTAINING PROTEIN"/>
    <property type="match status" value="1"/>
</dbReference>
<evidence type="ECO:0000313" key="4">
    <source>
        <dbReference type="EMBL" id="SJL08416.1"/>
    </source>
</evidence>
<dbReference type="SUPFAM" id="SSF54160">
    <property type="entry name" value="Chromo domain-like"/>
    <property type="match status" value="1"/>
</dbReference>
<keyword evidence="5" id="KW-1185">Reference proteome</keyword>
<dbReference type="Pfam" id="PF00385">
    <property type="entry name" value="Chromo"/>
    <property type="match status" value="1"/>
</dbReference>
<dbReference type="CDD" id="cd00024">
    <property type="entry name" value="CD_CSD"/>
    <property type="match status" value="1"/>
</dbReference>
<dbReference type="Pfam" id="PF24626">
    <property type="entry name" value="SH3_Tf2-1"/>
    <property type="match status" value="1"/>
</dbReference>
<organism evidence="4 5">
    <name type="scientific">Armillaria ostoyae</name>
    <name type="common">Armillaria root rot fungus</name>
    <dbReference type="NCBI Taxonomy" id="47428"/>
    <lineage>
        <taxon>Eukaryota</taxon>
        <taxon>Fungi</taxon>
        <taxon>Dikarya</taxon>
        <taxon>Basidiomycota</taxon>
        <taxon>Agaricomycotina</taxon>
        <taxon>Agaricomycetes</taxon>
        <taxon>Agaricomycetidae</taxon>
        <taxon>Agaricales</taxon>
        <taxon>Marasmiineae</taxon>
        <taxon>Physalacriaceae</taxon>
        <taxon>Armillaria</taxon>
    </lineage>
</organism>
<dbReference type="SMART" id="SM00298">
    <property type="entry name" value="CHROMO"/>
    <property type="match status" value="1"/>
</dbReference>
<keyword evidence="1" id="KW-0694">RNA-binding</keyword>
<evidence type="ECO:0000259" key="3">
    <source>
        <dbReference type="PROSITE" id="PS50994"/>
    </source>
</evidence>
<dbReference type="Gene3D" id="2.40.50.40">
    <property type="match status" value="1"/>
</dbReference>
<accession>A0A284RI34</accession>
<dbReference type="InterPro" id="IPR050951">
    <property type="entry name" value="Retrovirus_Pol_polyprotein"/>
</dbReference>
<sequence>MHISVDMVTDLVPSKDYDAILVIVNQFSKAIIPIACSSELLSEGWACILCNEVYAKYSMPVTVISDQGPQFVSKFLKDLYIMLQIKGNMSTAFHLQTNGQTECANQEIEKYLRIFINHRQTDWPDWLPLAASQHNNHYDKKKKATIEYKIGNKVWLNTTNLHLARPKKKLDDKHISPFTILEKHSLSAYKLKLPPAWKIYPIFNETLLTPYTPPAFSNQEKPPPPPSDIIMGKEEYEVESILDHKTCKVRGRVGEPSNTVTDYLIKWKGYGPEEHKWTKESELDHAKEAIAEYLKSREGVITVQAIVVQPNTATFILNSC</sequence>
<dbReference type="InterPro" id="IPR056924">
    <property type="entry name" value="SH3_Tf2-1"/>
</dbReference>
<dbReference type="AlphaFoldDB" id="A0A284RI34"/>
<dbReference type="OrthoDB" id="2793220at2759"/>
<reference evidence="5" key="1">
    <citation type="journal article" date="2017" name="Nat. Ecol. Evol.">
        <title>Genome expansion and lineage-specific genetic innovations in the forest pathogenic fungi Armillaria.</title>
        <authorList>
            <person name="Sipos G."/>
            <person name="Prasanna A.N."/>
            <person name="Walter M.C."/>
            <person name="O'Connor E."/>
            <person name="Balint B."/>
            <person name="Krizsan K."/>
            <person name="Kiss B."/>
            <person name="Hess J."/>
            <person name="Varga T."/>
            <person name="Slot J."/>
            <person name="Riley R."/>
            <person name="Boka B."/>
            <person name="Rigling D."/>
            <person name="Barry K."/>
            <person name="Lee J."/>
            <person name="Mihaltcheva S."/>
            <person name="LaButti K."/>
            <person name="Lipzen A."/>
            <person name="Waldron R."/>
            <person name="Moloney N.M."/>
            <person name="Sperisen C."/>
            <person name="Kredics L."/>
            <person name="Vagvoelgyi C."/>
            <person name="Patrignani A."/>
            <person name="Fitzpatrick D."/>
            <person name="Nagy I."/>
            <person name="Doyle S."/>
            <person name="Anderson J.B."/>
            <person name="Grigoriev I.V."/>
            <person name="Gueldener U."/>
            <person name="Muensterkoetter M."/>
            <person name="Nagy L.G."/>
        </authorList>
    </citation>
    <scope>NUCLEOTIDE SEQUENCE [LARGE SCALE GENOMIC DNA]</scope>
    <source>
        <strain evidence="5">C18/9</strain>
    </source>
</reference>
<dbReference type="InterPro" id="IPR012337">
    <property type="entry name" value="RNaseH-like_sf"/>
</dbReference>
<dbReference type="PROSITE" id="PS50994">
    <property type="entry name" value="INTEGRASE"/>
    <property type="match status" value="1"/>
</dbReference>
<dbReference type="InterPro" id="IPR023780">
    <property type="entry name" value="Chromo_domain"/>
</dbReference>
<dbReference type="GO" id="GO:0005634">
    <property type="term" value="C:nucleus"/>
    <property type="evidence" value="ECO:0007669"/>
    <property type="project" value="UniProtKB-ARBA"/>
</dbReference>
<dbReference type="InterPro" id="IPR001584">
    <property type="entry name" value="Integrase_cat-core"/>
</dbReference>
<dbReference type="SUPFAM" id="SSF53098">
    <property type="entry name" value="Ribonuclease H-like"/>
    <property type="match status" value="1"/>
</dbReference>
<evidence type="ECO:0000313" key="5">
    <source>
        <dbReference type="Proteomes" id="UP000219338"/>
    </source>
</evidence>
<feature type="domain" description="Integrase catalytic" evidence="3">
    <location>
        <begin position="1"/>
        <end position="155"/>
    </location>
</feature>
<dbReference type="GO" id="GO:0015074">
    <property type="term" value="P:DNA integration"/>
    <property type="evidence" value="ECO:0007669"/>
    <property type="project" value="InterPro"/>
</dbReference>
<protein>
    <recommendedName>
        <fullName evidence="6">Chromo domain-containing protein</fullName>
    </recommendedName>
</protein>
<proteinExistence type="predicted"/>
<dbReference type="GO" id="GO:0003723">
    <property type="term" value="F:RNA binding"/>
    <property type="evidence" value="ECO:0007669"/>
    <property type="project" value="UniProtKB-KW"/>
</dbReference>
<name>A0A284RI34_ARMOS</name>
<dbReference type="InterPro" id="IPR000953">
    <property type="entry name" value="Chromo/chromo_shadow_dom"/>
</dbReference>
<dbReference type="InterPro" id="IPR036397">
    <property type="entry name" value="RNaseH_sf"/>
</dbReference>
<dbReference type="InterPro" id="IPR016197">
    <property type="entry name" value="Chromo-like_dom_sf"/>
</dbReference>
<evidence type="ECO:0000256" key="1">
    <source>
        <dbReference type="ARBA" id="ARBA00022884"/>
    </source>
</evidence>
<dbReference type="PROSITE" id="PS50013">
    <property type="entry name" value="CHROMO_2"/>
    <property type="match status" value="1"/>
</dbReference>
<gene>
    <name evidence="4" type="ORF">ARMOST_11779</name>
</gene>
<dbReference type="Gene3D" id="3.30.420.10">
    <property type="entry name" value="Ribonuclease H-like superfamily/Ribonuclease H"/>
    <property type="match status" value="1"/>
</dbReference>
<feature type="domain" description="Chromo" evidence="2">
    <location>
        <begin position="236"/>
        <end position="305"/>
    </location>
</feature>
<evidence type="ECO:0008006" key="6">
    <source>
        <dbReference type="Google" id="ProtNLM"/>
    </source>
</evidence>
<dbReference type="PANTHER" id="PTHR37984">
    <property type="entry name" value="PROTEIN CBG26694"/>
    <property type="match status" value="1"/>
</dbReference>
<evidence type="ECO:0000259" key="2">
    <source>
        <dbReference type="PROSITE" id="PS50013"/>
    </source>
</evidence>
<dbReference type="GO" id="GO:0006338">
    <property type="term" value="P:chromatin remodeling"/>
    <property type="evidence" value="ECO:0007669"/>
    <property type="project" value="UniProtKB-ARBA"/>
</dbReference>
<dbReference type="EMBL" id="FUEG01000009">
    <property type="protein sequence ID" value="SJL08416.1"/>
    <property type="molecule type" value="Genomic_DNA"/>
</dbReference>
<dbReference type="STRING" id="47428.A0A284RI34"/>
<dbReference type="Proteomes" id="UP000219338">
    <property type="component" value="Unassembled WGS sequence"/>
</dbReference>